<dbReference type="PANTHER" id="PTHR21461:SF69">
    <property type="entry name" value="GLYCOSYLTRANSFERASE FAMILY 92 PROTEIN"/>
    <property type="match status" value="1"/>
</dbReference>
<protein>
    <submittedName>
        <fullName evidence="4">Uncharacterized protein</fullName>
    </submittedName>
</protein>
<accession>A0A1U9KQF3</accession>
<organism evidence="4 5">
    <name type="scientific">Neoasaia chiangmaiensis</name>
    <dbReference type="NCBI Taxonomy" id="320497"/>
    <lineage>
        <taxon>Bacteria</taxon>
        <taxon>Pseudomonadati</taxon>
        <taxon>Pseudomonadota</taxon>
        <taxon>Alphaproteobacteria</taxon>
        <taxon>Acetobacterales</taxon>
        <taxon>Acetobacteraceae</taxon>
        <taxon>Neoasaia</taxon>
    </lineage>
</organism>
<evidence type="ECO:0000256" key="2">
    <source>
        <dbReference type="ARBA" id="ARBA00022692"/>
    </source>
</evidence>
<comment type="subcellular location">
    <subcellularLocation>
        <location evidence="1">Membrane</location>
        <topology evidence="1">Single-pass membrane protein</topology>
    </subcellularLocation>
</comment>
<dbReference type="PANTHER" id="PTHR21461">
    <property type="entry name" value="GLYCOSYLTRANSFERASE FAMILY 92 PROTEIN"/>
    <property type="match status" value="1"/>
</dbReference>
<dbReference type="Pfam" id="PF13704">
    <property type="entry name" value="Glyco_tranf_2_4"/>
    <property type="match status" value="1"/>
</dbReference>
<keyword evidence="3" id="KW-1133">Transmembrane helix</keyword>
<dbReference type="STRING" id="320497.A0U93_08875"/>
<dbReference type="Proteomes" id="UP000188604">
    <property type="component" value="Chromosome"/>
</dbReference>
<gene>
    <name evidence="4" type="ORF">A0U93_08875</name>
</gene>
<dbReference type="OrthoDB" id="1997677at2"/>
<dbReference type="GO" id="GO:0016020">
    <property type="term" value="C:membrane"/>
    <property type="evidence" value="ECO:0007669"/>
    <property type="project" value="UniProtKB-SubCell"/>
</dbReference>
<evidence type="ECO:0000313" key="4">
    <source>
        <dbReference type="EMBL" id="AQS88038.1"/>
    </source>
</evidence>
<name>A0A1U9KQF3_9PROT</name>
<reference evidence="4 5" key="1">
    <citation type="submission" date="2016-03" db="EMBL/GenBank/DDBJ databases">
        <title>Acetic acid bacteria sequencing.</title>
        <authorList>
            <person name="Brandt J."/>
            <person name="Jakob F."/>
            <person name="Vogel R.F."/>
        </authorList>
    </citation>
    <scope>NUCLEOTIDE SEQUENCE [LARGE SCALE GENOMIC DNA]</scope>
    <source>
        <strain evidence="4 5">NBRC 101099</strain>
    </source>
</reference>
<evidence type="ECO:0000313" key="5">
    <source>
        <dbReference type="Proteomes" id="UP000188604"/>
    </source>
</evidence>
<evidence type="ECO:0000256" key="3">
    <source>
        <dbReference type="ARBA" id="ARBA00022989"/>
    </source>
</evidence>
<keyword evidence="3" id="KW-0472">Membrane</keyword>
<dbReference type="AlphaFoldDB" id="A0A1U9KQF3"/>
<dbReference type="GO" id="GO:0016757">
    <property type="term" value="F:glycosyltransferase activity"/>
    <property type="evidence" value="ECO:0007669"/>
    <property type="project" value="TreeGrafter"/>
</dbReference>
<dbReference type="KEGG" id="nch:A0U93_08875"/>
<keyword evidence="2" id="KW-0812">Transmembrane</keyword>
<sequence>MKINLVACARDEIKNINEWLVFHRALGVDKIYLYCNDDDPTPMLKTVFPFTQGLDPFVEFIHFTGEGEQKLMYKHYINNLMRSNCWIGFIDIDEFITIKNGGTLGDFLAGFEGRDAAHLCWFNFGPGDNIYDPPGFTTQSLTRRNRHAMPHGKVFIKSDVIDRDWISEGYGTFFHGFGDLGLERKHKPFSSKTADIATCWGDDFYHHYETNFGGYAREYSATMQDIAYLSHFQMRSFEHLIRRAKRRISGDFADQSRWRDMVFHNNFWDRIAPDNEVEDLFLRDCGLLSTRFLSSGKDGN</sequence>
<proteinExistence type="predicted"/>
<evidence type="ECO:0000256" key="1">
    <source>
        <dbReference type="ARBA" id="ARBA00004167"/>
    </source>
</evidence>
<dbReference type="EMBL" id="CP014691">
    <property type="protein sequence ID" value="AQS88038.1"/>
    <property type="molecule type" value="Genomic_DNA"/>
</dbReference>
<dbReference type="GO" id="GO:0005737">
    <property type="term" value="C:cytoplasm"/>
    <property type="evidence" value="ECO:0007669"/>
    <property type="project" value="TreeGrafter"/>
</dbReference>
<keyword evidence="5" id="KW-1185">Reference proteome</keyword>
<dbReference type="RefSeq" id="WP_077807053.1">
    <property type="nucleotide sequence ID" value="NZ_BJXS01000007.1"/>
</dbReference>